<evidence type="ECO:0000313" key="2">
    <source>
        <dbReference type="EMBL" id="GEU77975.1"/>
    </source>
</evidence>
<accession>A0A6L2MZZ3</accession>
<comment type="caution">
    <text evidence="2">The sequence shown here is derived from an EMBL/GenBank/DDBJ whole genome shotgun (WGS) entry which is preliminary data.</text>
</comment>
<evidence type="ECO:0000256" key="1">
    <source>
        <dbReference type="SAM" id="MobiDB-lite"/>
    </source>
</evidence>
<feature type="region of interest" description="Disordered" evidence="1">
    <location>
        <begin position="1"/>
        <end position="25"/>
    </location>
</feature>
<dbReference type="AlphaFoldDB" id="A0A6L2MZZ3"/>
<name>A0A6L2MZZ3_TANCI</name>
<proteinExistence type="predicted"/>
<dbReference type="EMBL" id="BKCJ010007579">
    <property type="protein sequence ID" value="GEU77975.1"/>
    <property type="molecule type" value="Genomic_DNA"/>
</dbReference>
<gene>
    <name evidence="2" type="ORF">Tci_049953</name>
</gene>
<reference evidence="2" key="1">
    <citation type="journal article" date="2019" name="Sci. Rep.">
        <title>Draft genome of Tanacetum cinerariifolium, the natural source of mosquito coil.</title>
        <authorList>
            <person name="Yamashiro T."/>
            <person name="Shiraishi A."/>
            <person name="Satake H."/>
            <person name="Nakayama K."/>
        </authorList>
    </citation>
    <scope>NUCLEOTIDE SEQUENCE</scope>
</reference>
<protein>
    <submittedName>
        <fullName evidence="2">Uncharacterized protein</fullName>
    </submittedName>
</protein>
<organism evidence="2">
    <name type="scientific">Tanacetum cinerariifolium</name>
    <name type="common">Dalmatian daisy</name>
    <name type="synonym">Chrysanthemum cinerariifolium</name>
    <dbReference type="NCBI Taxonomy" id="118510"/>
    <lineage>
        <taxon>Eukaryota</taxon>
        <taxon>Viridiplantae</taxon>
        <taxon>Streptophyta</taxon>
        <taxon>Embryophyta</taxon>
        <taxon>Tracheophyta</taxon>
        <taxon>Spermatophyta</taxon>
        <taxon>Magnoliopsida</taxon>
        <taxon>eudicotyledons</taxon>
        <taxon>Gunneridae</taxon>
        <taxon>Pentapetalae</taxon>
        <taxon>asterids</taxon>
        <taxon>campanulids</taxon>
        <taxon>Asterales</taxon>
        <taxon>Asteraceae</taxon>
        <taxon>Asteroideae</taxon>
        <taxon>Anthemideae</taxon>
        <taxon>Anthemidinae</taxon>
        <taxon>Tanacetum</taxon>
    </lineage>
</organism>
<sequence length="89" mass="9771">MRLPQRAGHLLREKHTQDAMGDPSAPTLEVHLSKVYGDSRDVKGMSDDLEGWYKVGDFKVPLPKFAEVSSLSGPFALVASWVDGARADM</sequence>